<evidence type="ECO:0000256" key="3">
    <source>
        <dbReference type="ARBA" id="ARBA00023015"/>
    </source>
</evidence>
<feature type="domain" description="HSF-type DNA-binding" evidence="11">
    <location>
        <begin position="228"/>
        <end position="252"/>
    </location>
</feature>
<keyword evidence="3" id="KW-0805">Transcription regulation</keyword>
<dbReference type="InterPro" id="IPR036388">
    <property type="entry name" value="WH-like_DNA-bd_sf"/>
</dbReference>
<sequence>MLYPPPQPTQDGHTIAKEENNHFPHNDVMDTPTFLQSLDMPTSETGASLLDGLGSDGGAGLSEFGLSPNFGSFPEYTDPNGKDEAVHDIGAVNGVASPTLGSASALPNLLHGGIGQGLGNMNGALTKISPLLPLPQLSDPVINNLQIPSASVLSSYLQNGSTMGRNGPQLLTSSKKKKVPQASKQPPAFIQKMWSMVNDPENHTYIHWSDDGESFLVAHREEFMKSILPKYFKHNNFASFVRQLNMYGWHKVQDVTSGLLRDDRNPEEVLQFKNPLFMRGREDLLDSIVRNKSGANETEAADVNQLNLQLVINELELIKMNQLAIIEDMRRMRKDNQMLWNESFSARERHLKQTDTLEKIMKFLAVVYGNSAGKVFEVEDRYDQHFDHQVSPYTSSKNSSVSNPTPSAAATYPPHQPFQKPRLMLMNKAYQLTPEESKSLTASSRNVTNANSPSAPTNSEHASPTANGEQITELNSKGRNSTSSRKDSVASTGRDVIEEIARSSPDLSHGDANKVFQQIMNPDGSIASPNNYLSDFAQYFQNTPSMPNAPDKTQLNDNIQGLEQNIYRQGQALLHVQDLLQQLTDRQNQQQEELQQHKQKQGLVSLTPNSGDEFNMDDFLSSNPLDTNSTDGRSPEKPPSKRHIEDVEDESTSTKKAKK</sequence>
<dbReference type="SUPFAM" id="SSF46785">
    <property type="entry name" value="Winged helix' DNA-binding domain"/>
    <property type="match status" value="1"/>
</dbReference>
<evidence type="ECO:0000256" key="9">
    <source>
        <dbReference type="RuleBase" id="RU004020"/>
    </source>
</evidence>
<dbReference type="PRINTS" id="PR00056">
    <property type="entry name" value="HSFDOMAIN"/>
</dbReference>
<dbReference type="Gene3D" id="1.10.10.10">
    <property type="entry name" value="Winged helix-like DNA-binding domain superfamily/Winged helix DNA-binding domain"/>
    <property type="match status" value="1"/>
</dbReference>
<dbReference type="GeneID" id="88173989"/>
<dbReference type="Proteomes" id="UP001338582">
    <property type="component" value="Chromosome 3"/>
</dbReference>
<evidence type="ECO:0000313" key="12">
    <source>
        <dbReference type="EMBL" id="WPK25604.1"/>
    </source>
</evidence>
<keyword evidence="13" id="KW-1185">Reference proteome</keyword>
<dbReference type="GO" id="GO:0003700">
    <property type="term" value="F:DNA-binding transcription factor activity"/>
    <property type="evidence" value="ECO:0007669"/>
    <property type="project" value="InterPro"/>
</dbReference>
<comment type="similarity">
    <text evidence="2 9">Belongs to the HSF family.</text>
</comment>
<dbReference type="PANTHER" id="PTHR10015">
    <property type="entry name" value="HEAT SHOCK TRANSCRIPTION FACTOR"/>
    <property type="match status" value="1"/>
</dbReference>
<evidence type="ECO:0000313" key="13">
    <source>
        <dbReference type="Proteomes" id="UP001338582"/>
    </source>
</evidence>
<dbReference type="GO" id="GO:0043565">
    <property type="term" value="F:sequence-specific DNA binding"/>
    <property type="evidence" value="ECO:0007669"/>
    <property type="project" value="InterPro"/>
</dbReference>
<feature type="compositionally biased region" description="Polar residues" evidence="10">
    <location>
        <begin position="391"/>
        <end position="408"/>
    </location>
</feature>
<organism evidence="12 13">
    <name type="scientific">Australozyma saopauloensis</name>
    <dbReference type="NCBI Taxonomy" id="291208"/>
    <lineage>
        <taxon>Eukaryota</taxon>
        <taxon>Fungi</taxon>
        <taxon>Dikarya</taxon>
        <taxon>Ascomycota</taxon>
        <taxon>Saccharomycotina</taxon>
        <taxon>Pichiomycetes</taxon>
        <taxon>Metschnikowiaceae</taxon>
        <taxon>Australozyma</taxon>
    </lineage>
</organism>
<proteinExistence type="inferred from homology"/>
<dbReference type="EMBL" id="CP138896">
    <property type="protein sequence ID" value="WPK25604.1"/>
    <property type="molecule type" value="Genomic_DNA"/>
</dbReference>
<keyword evidence="5" id="KW-0804">Transcription</keyword>
<feature type="region of interest" description="Disordered" evidence="10">
    <location>
        <begin position="434"/>
        <end position="493"/>
    </location>
</feature>
<evidence type="ECO:0000256" key="2">
    <source>
        <dbReference type="ARBA" id="ARBA00006403"/>
    </source>
</evidence>
<feature type="compositionally biased region" description="Basic and acidic residues" evidence="10">
    <location>
        <begin position="633"/>
        <end position="645"/>
    </location>
</feature>
<protein>
    <recommendedName>
        <fullName evidence="7">Heat shock transcription factor</fullName>
    </recommendedName>
    <alternativeName>
        <fullName evidence="8">Heat shock factor protein</fullName>
    </alternativeName>
</protein>
<keyword evidence="4" id="KW-0238">DNA-binding</keyword>
<dbReference type="InterPro" id="IPR000232">
    <property type="entry name" value="HSF_DNA-bd"/>
</dbReference>
<evidence type="ECO:0000256" key="4">
    <source>
        <dbReference type="ARBA" id="ARBA00023125"/>
    </source>
</evidence>
<keyword evidence="6" id="KW-0539">Nucleus</keyword>
<evidence type="ECO:0000256" key="5">
    <source>
        <dbReference type="ARBA" id="ARBA00023163"/>
    </source>
</evidence>
<feature type="compositionally biased region" description="Polar residues" evidence="10">
    <location>
        <begin position="33"/>
        <end position="45"/>
    </location>
</feature>
<dbReference type="KEGG" id="asau:88173989"/>
<feature type="compositionally biased region" description="Polar residues" evidence="10">
    <location>
        <begin position="620"/>
        <end position="632"/>
    </location>
</feature>
<feature type="compositionally biased region" description="Basic and acidic residues" evidence="10">
    <location>
        <begin position="14"/>
        <end position="28"/>
    </location>
</feature>
<evidence type="ECO:0000256" key="1">
    <source>
        <dbReference type="ARBA" id="ARBA00004123"/>
    </source>
</evidence>
<evidence type="ECO:0000256" key="8">
    <source>
        <dbReference type="ARBA" id="ARBA00084017"/>
    </source>
</evidence>
<evidence type="ECO:0000259" key="11">
    <source>
        <dbReference type="PROSITE" id="PS00434"/>
    </source>
</evidence>
<dbReference type="FunFam" id="1.10.10.10:FF:000027">
    <property type="entry name" value="Heat shock transcription factor 1"/>
    <property type="match status" value="1"/>
</dbReference>
<reference evidence="12 13" key="1">
    <citation type="submission" date="2023-10" db="EMBL/GenBank/DDBJ databases">
        <title>Draft Genome Sequence of Candida saopaulonensis from a very Premature Infant with Sepsis.</title>
        <authorList>
            <person name="Ning Y."/>
            <person name="Dai R."/>
            <person name="Xiao M."/>
            <person name="Xu Y."/>
            <person name="Yan Q."/>
            <person name="Zhang L."/>
        </authorList>
    </citation>
    <scope>NUCLEOTIDE SEQUENCE [LARGE SCALE GENOMIC DNA]</scope>
    <source>
        <strain evidence="12 13">19XY460</strain>
    </source>
</reference>
<gene>
    <name evidence="12" type="ORF">PUMCH_002925</name>
</gene>
<feature type="region of interest" description="Disordered" evidence="10">
    <location>
        <begin position="389"/>
        <end position="419"/>
    </location>
</feature>
<dbReference type="SMART" id="SM00415">
    <property type="entry name" value="HSF"/>
    <property type="match status" value="1"/>
</dbReference>
<feature type="compositionally biased region" description="Polar residues" evidence="10">
    <location>
        <begin position="602"/>
        <end position="612"/>
    </location>
</feature>
<dbReference type="Pfam" id="PF00447">
    <property type="entry name" value="HSF_DNA-bind"/>
    <property type="match status" value="1"/>
</dbReference>
<dbReference type="AlphaFoldDB" id="A0AAX4HAQ7"/>
<evidence type="ECO:0000256" key="6">
    <source>
        <dbReference type="ARBA" id="ARBA00023242"/>
    </source>
</evidence>
<accession>A0AAX4HAQ7</accession>
<dbReference type="InterPro" id="IPR036390">
    <property type="entry name" value="WH_DNA-bd_sf"/>
</dbReference>
<name>A0AAX4HAQ7_9ASCO</name>
<dbReference type="GO" id="GO:0005634">
    <property type="term" value="C:nucleus"/>
    <property type="evidence" value="ECO:0007669"/>
    <property type="project" value="UniProtKB-SubCell"/>
</dbReference>
<comment type="subcellular location">
    <subcellularLocation>
        <location evidence="1">Nucleus</location>
    </subcellularLocation>
</comment>
<evidence type="ECO:0000256" key="10">
    <source>
        <dbReference type="SAM" id="MobiDB-lite"/>
    </source>
</evidence>
<feature type="compositionally biased region" description="Polar residues" evidence="10">
    <location>
        <begin position="439"/>
        <end position="483"/>
    </location>
</feature>
<dbReference type="RefSeq" id="XP_062877986.1">
    <property type="nucleotide sequence ID" value="XM_063021916.1"/>
</dbReference>
<dbReference type="PROSITE" id="PS00434">
    <property type="entry name" value="HSF_DOMAIN"/>
    <property type="match status" value="1"/>
</dbReference>
<feature type="region of interest" description="Disordered" evidence="10">
    <location>
        <begin position="1"/>
        <end position="54"/>
    </location>
</feature>
<dbReference type="PANTHER" id="PTHR10015:SF427">
    <property type="entry name" value="HEAT SHOCK FACTOR PROTEIN"/>
    <property type="match status" value="1"/>
</dbReference>
<evidence type="ECO:0000256" key="7">
    <source>
        <dbReference type="ARBA" id="ARBA00068818"/>
    </source>
</evidence>
<feature type="region of interest" description="Disordered" evidence="10">
    <location>
        <begin position="587"/>
        <end position="659"/>
    </location>
</feature>